<dbReference type="PROSITE" id="PS50885">
    <property type="entry name" value="HAMP"/>
    <property type="match status" value="1"/>
</dbReference>
<feature type="domain" description="Methyl-accepting transducer" evidence="4">
    <location>
        <begin position="275"/>
        <end position="511"/>
    </location>
</feature>
<feature type="transmembrane region" description="Helical" evidence="3">
    <location>
        <begin position="20"/>
        <end position="39"/>
    </location>
</feature>
<dbReference type="Pfam" id="PF00015">
    <property type="entry name" value="MCPsignal"/>
    <property type="match status" value="1"/>
</dbReference>
<dbReference type="EMBL" id="UOFL01000153">
    <property type="protein sequence ID" value="VAW78438.1"/>
    <property type="molecule type" value="Genomic_DNA"/>
</dbReference>
<dbReference type="GO" id="GO:0007165">
    <property type="term" value="P:signal transduction"/>
    <property type="evidence" value="ECO:0007669"/>
    <property type="project" value="UniProtKB-KW"/>
</dbReference>
<dbReference type="InterPro" id="IPR004089">
    <property type="entry name" value="MCPsignal_dom"/>
</dbReference>
<dbReference type="AlphaFoldDB" id="A0A3B0YC46"/>
<protein>
    <submittedName>
        <fullName evidence="6">Methyl-accepting chemotaxis sensor/transducer protein</fullName>
    </submittedName>
</protein>
<name>A0A3B0YC46_9ZZZZ</name>
<dbReference type="SMART" id="SM00283">
    <property type="entry name" value="MA"/>
    <property type="match status" value="1"/>
</dbReference>
<dbReference type="CDD" id="cd06225">
    <property type="entry name" value="HAMP"/>
    <property type="match status" value="1"/>
</dbReference>
<dbReference type="Pfam" id="PF00672">
    <property type="entry name" value="HAMP"/>
    <property type="match status" value="1"/>
</dbReference>
<dbReference type="SMART" id="SM00304">
    <property type="entry name" value="HAMP"/>
    <property type="match status" value="1"/>
</dbReference>
<feature type="transmembrane region" description="Helical" evidence="3">
    <location>
        <begin position="192"/>
        <end position="214"/>
    </location>
</feature>
<keyword evidence="3" id="KW-0812">Transmembrane</keyword>
<keyword evidence="3" id="KW-1133">Transmembrane helix</keyword>
<comment type="similarity">
    <text evidence="2">Belongs to the methyl-accepting chemotaxis (MCP) protein family.</text>
</comment>
<evidence type="ECO:0000256" key="1">
    <source>
        <dbReference type="ARBA" id="ARBA00023224"/>
    </source>
</evidence>
<dbReference type="FunFam" id="1.10.287.950:FF:000001">
    <property type="entry name" value="Methyl-accepting chemotaxis sensory transducer"/>
    <property type="match status" value="1"/>
</dbReference>
<sequence>MENATMRKTSLFTKISIKYQIISIALIALIGFASYFIFVNSSNSKTAKHLHDIKLKYFPALTRFDHNVYQLERLKEGFTSAFTLGETELVKKNELHFNKMINTYQEIQALDASLASDIKQILTQLADYHAIAAKLTLGMINKSLKPTEIKTLIPAMNQNLKVLRSQLKKVRATVYEHYLSALKGADTSFQQALMIGLIIGAIVLLVTGGIAFHISNSTSRSLKNVSSSLNKLANGEGDLTLRIESNRGDEIGDLVHSFNLYMDNMHEMMGKVFSIATSLTSSAEELSAISKSASDDIDQQNTNINSMAAAMNQMLHSATEVSKNSEINATEANEANKQSVTGQEIVANTMKSITVLSSEINTASEVIKRLEQESDNVGTVLDVIRGIAEQTNLLALNAAIEAARAGEQGRGFAVVADEVRTLASRTQESTTEIQEMLTRLQSGSNEAVSVMERSRDRAQDGVDLSQKASSSLTDIVKTVENINQINAFLAQAGKEQTEVARELNQNVSSISEFSENNSTTINQVHSTSNELSNISTDLYQLVQQFKL</sequence>
<dbReference type="Gene3D" id="1.10.287.950">
    <property type="entry name" value="Methyl-accepting chemotaxis protein"/>
    <property type="match status" value="1"/>
</dbReference>
<keyword evidence="3" id="KW-0472">Membrane</keyword>
<evidence type="ECO:0000256" key="3">
    <source>
        <dbReference type="SAM" id="Phobius"/>
    </source>
</evidence>
<dbReference type="SUPFAM" id="SSF58104">
    <property type="entry name" value="Methyl-accepting chemotaxis protein (MCP) signaling domain"/>
    <property type="match status" value="1"/>
</dbReference>
<evidence type="ECO:0000256" key="2">
    <source>
        <dbReference type="ARBA" id="ARBA00029447"/>
    </source>
</evidence>
<dbReference type="GO" id="GO:0016020">
    <property type="term" value="C:membrane"/>
    <property type="evidence" value="ECO:0007669"/>
    <property type="project" value="InterPro"/>
</dbReference>
<keyword evidence="1" id="KW-0807">Transducer</keyword>
<dbReference type="CDD" id="cd11386">
    <property type="entry name" value="MCP_signal"/>
    <property type="match status" value="1"/>
</dbReference>
<accession>A0A3B0YC46</accession>
<gene>
    <name evidence="6" type="ORF">MNBD_GAMMA12-931</name>
</gene>
<evidence type="ECO:0000313" key="6">
    <source>
        <dbReference type="EMBL" id="VAW78438.1"/>
    </source>
</evidence>
<feature type="domain" description="HAMP" evidence="5">
    <location>
        <begin position="216"/>
        <end position="270"/>
    </location>
</feature>
<dbReference type="PROSITE" id="PS50111">
    <property type="entry name" value="CHEMOTAXIS_TRANSDUC_2"/>
    <property type="match status" value="1"/>
</dbReference>
<proteinExistence type="inferred from homology"/>
<evidence type="ECO:0000259" key="4">
    <source>
        <dbReference type="PROSITE" id="PS50111"/>
    </source>
</evidence>
<dbReference type="PANTHER" id="PTHR32089:SF112">
    <property type="entry name" value="LYSOZYME-LIKE PROTEIN-RELATED"/>
    <property type="match status" value="1"/>
</dbReference>
<dbReference type="InterPro" id="IPR003660">
    <property type="entry name" value="HAMP_dom"/>
</dbReference>
<dbReference type="PANTHER" id="PTHR32089">
    <property type="entry name" value="METHYL-ACCEPTING CHEMOTAXIS PROTEIN MCPB"/>
    <property type="match status" value="1"/>
</dbReference>
<reference evidence="6" key="1">
    <citation type="submission" date="2018-06" db="EMBL/GenBank/DDBJ databases">
        <authorList>
            <person name="Zhirakovskaya E."/>
        </authorList>
    </citation>
    <scope>NUCLEOTIDE SEQUENCE</scope>
</reference>
<evidence type="ECO:0000259" key="5">
    <source>
        <dbReference type="PROSITE" id="PS50885"/>
    </source>
</evidence>
<organism evidence="6">
    <name type="scientific">hydrothermal vent metagenome</name>
    <dbReference type="NCBI Taxonomy" id="652676"/>
    <lineage>
        <taxon>unclassified sequences</taxon>
        <taxon>metagenomes</taxon>
        <taxon>ecological metagenomes</taxon>
    </lineage>
</organism>